<dbReference type="GeneID" id="115030086"/>
<feature type="transmembrane region" description="Helical" evidence="1">
    <location>
        <begin position="259"/>
        <end position="281"/>
    </location>
</feature>
<keyword evidence="1" id="KW-0472">Membrane</keyword>
<protein>
    <submittedName>
        <fullName evidence="3">Uncharacterized protein LOC115030086 isoform X1</fullName>
    </submittedName>
</protein>
<dbReference type="KEGG" id="mcal:115030086"/>
<dbReference type="Proteomes" id="UP000515126">
    <property type="component" value="Chromosome X"/>
</dbReference>
<dbReference type="AlphaFoldDB" id="A0A6P7QU13"/>
<keyword evidence="2" id="KW-1185">Reference proteome</keyword>
<keyword evidence="1" id="KW-0812">Transmembrane</keyword>
<accession>A0A6P7QU13</accession>
<evidence type="ECO:0000256" key="1">
    <source>
        <dbReference type="SAM" id="Phobius"/>
    </source>
</evidence>
<gene>
    <name evidence="3" type="primary">LOC115030086</name>
</gene>
<proteinExistence type="predicted"/>
<name>A0A6P7QU13_MUSCR</name>
<dbReference type="RefSeq" id="XP_029329111.1">
    <property type="nucleotide sequence ID" value="XM_029473251.1"/>
</dbReference>
<organism evidence="2 3">
    <name type="scientific">Mus caroli</name>
    <name type="common">Ryukyu mouse</name>
    <name type="synonym">Ricefield mouse</name>
    <dbReference type="NCBI Taxonomy" id="10089"/>
    <lineage>
        <taxon>Eukaryota</taxon>
        <taxon>Metazoa</taxon>
        <taxon>Chordata</taxon>
        <taxon>Craniata</taxon>
        <taxon>Vertebrata</taxon>
        <taxon>Euteleostomi</taxon>
        <taxon>Mammalia</taxon>
        <taxon>Eutheria</taxon>
        <taxon>Euarchontoglires</taxon>
        <taxon>Glires</taxon>
        <taxon>Rodentia</taxon>
        <taxon>Myomorpha</taxon>
        <taxon>Muroidea</taxon>
        <taxon>Muridae</taxon>
        <taxon>Murinae</taxon>
        <taxon>Mus</taxon>
        <taxon>Mus</taxon>
    </lineage>
</organism>
<keyword evidence="1" id="KW-1133">Transmembrane helix</keyword>
<reference evidence="3" key="1">
    <citation type="submission" date="2025-08" db="UniProtKB">
        <authorList>
            <consortium name="RefSeq"/>
        </authorList>
    </citation>
    <scope>IDENTIFICATION</scope>
</reference>
<sequence length="295" mass="32881">MAKFPRFTVFHSFCRQTSITGPFRVLTQTRVTEVQYQVRSCAEVQGQEAEGQVPPRSAGHGLRVREEYPGWPMWTYVVSFCHSVGRATVLSHYIFIPMSPSSGETMPELAPGICCSGPEFTQASGARTGGPVLLDPDGSHAGLDHCLHRFLPRRRGVRKNWTMTFNLHTTSTGIEDCCWVKKRLDLIIDEPPISSKTMQHEEELAPGICCSGPEFTQTSGARTGGPVLLDPDGSHAGFDHCLHRLLPRRRGVRKVGPQSFLSILFVWLCFCIPFYLFNYLFCTKFGPASLDMALI</sequence>
<evidence type="ECO:0000313" key="2">
    <source>
        <dbReference type="Proteomes" id="UP000515126"/>
    </source>
</evidence>
<evidence type="ECO:0000313" key="3">
    <source>
        <dbReference type="RefSeq" id="XP_029329111.1"/>
    </source>
</evidence>